<dbReference type="InterPro" id="IPR000760">
    <property type="entry name" value="Inositol_monophosphatase-like"/>
</dbReference>
<dbReference type="GO" id="GO:0006631">
    <property type="term" value="P:fatty acid metabolic process"/>
    <property type="evidence" value="ECO:0007669"/>
    <property type="project" value="TreeGrafter"/>
</dbReference>
<dbReference type="GO" id="GO:0046872">
    <property type="term" value="F:metal ion binding"/>
    <property type="evidence" value="ECO:0007669"/>
    <property type="project" value="UniProtKB-KW"/>
</dbReference>
<feature type="binding site" evidence="15">
    <location>
        <position position="627"/>
    </location>
    <ligand>
        <name>Mg(2+)</name>
        <dbReference type="ChEBI" id="CHEBI:18420"/>
        <label>1</label>
        <note>catalytic</note>
    </ligand>
</feature>
<dbReference type="InterPro" id="IPR006862">
    <property type="entry name" value="Thio_Ohase/aa_AcTrfase"/>
</dbReference>
<evidence type="ECO:0000256" key="10">
    <source>
        <dbReference type="ARBA" id="ARBA00044465"/>
    </source>
</evidence>
<evidence type="ECO:0000256" key="4">
    <source>
        <dbReference type="ARBA" id="ARBA00011245"/>
    </source>
</evidence>
<dbReference type="InterPro" id="IPR029058">
    <property type="entry name" value="AB_hydrolase_fold"/>
</dbReference>
<evidence type="ECO:0000256" key="8">
    <source>
        <dbReference type="ARBA" id="ARBA00022801"/>
    </source>
</evidence>
<dbReference type="InterPro" id="IPR020550">
    <property type="entry name" value="Inositol_monophosphatase_CS"/>
</dbReference>
<dbReference type="InterPro" id="IPR014940">
    <property type="entry name" value="BAAT_C"/>
</dbReference>
<evidence type="ECO:0000256" key="15">
    <source>
        <dbReference type="PIRSR" id="PIRSR600760-2"/>
    </source>
</evidence>
<dbReference type="Gene3D" id="3.40.190.80">
    <property type="match status" value="1"/>
</dbReference>
<evidence type="ECO:0000256" key="14">
    <source>
        <dbReference type="ARBA" id="ARBA00070066"/>
    </source>
</evidence>
<dbReference type="Pfam" id="PF08840">
    <property type="entry name" value="BAAT_C"/>
    <property type="match status" value="1"/>
</dbReference>
<dbReference type="EC" id="3.1.3.57" evidence="12"/>
<dbReference type="Gene3D" id="3.30.540.10">
    <property type="entry name" value="Fructose-1,6-Bisphosphatase, subunit A, domain 1"/>
    <property type="match status" value="1"/>
</dbReference>
<dbReference type="GO" id="GO:0046854">
    <property type="term" value="P:phosphatidylinositol phosphate biosynthetic process"/>
    <property type="evidence" value="ECO:0007669"/>
    <property type="project" value="InterPro"/>
</dbReference>
<evidence type="ECO:0000256" key="7">
    <source>
        <dbReference type="ARBA" id="ARBA00022723"/>
    </source>
</evidence>
<protein>
    <recommendedName>
        <fullName evidence="14">Inositol polyphosphate 1-phosphatase</fullName>
        <ecNumber evidence="12">3.1.3.57</ecNumber>
    </recommendedName>
</protein>
<evidence type="ECO:0000259" key="17">
    <source>
        <dbReference type="Pfam" id="PF08840"/>
    </source>
</evidence>
<comment type="catalytic activity">
    <reaction evidence="10">
        <text>1D-myo-inositol 1,3,4-trisphosphate + H2O = 1D-myo-inositol 3,4-bisphosphate + phosphate</text>
        <dbReference type="Rhea" id="RHEA:70319"/>
        <dbReference type="ChEBI" id="CHEBI:15377"/>
        <dbReference type="ChEBI" id="CHEBI:43474"/>
        <dbReference type="ChEBI" id="CHEBI:58414"/>
        <dbReference type="ChEBI" id="CHEBI:83241"/>
    </reaction>
    <physiologicalReaction direction="left-to-right" evidence="10">
        <dbReference type="Rhea" id="RHEA:70320"/>
    </physiologicalReaction>
</comment>
<dbReference type="FunFam" id="4.10.460.10:FF:000001">
    <property type="entry name" value="Inositol polyphosphate 1-phosphatase"/>
    <property type="match status" value="1"/>
</dbReference>
<evidence type="ECO:0000259" key="16">
    <source>
        <dbReference type="Pfam" id="PF04775"/>
    </source>
</evidence>
<dbReference type="Pfam" id="PF04775">
    <property type="entry name" value="Bile_Hydr_Trans"/>
    <property type="match status" value="1"/>
</dbReference>
<dbReference type="FunFam" id="3.40.190.80:FF:000015">
    <property type="entry name" value="Inositol polyphosphate 1-phosphatase"/>
    <property type="match status" value="1"/>
</dbReference>
<dbReference type="SUPFAM" id="SSF56655">
    <property type="entry name" value="Carbohydrate phosphatase"/>
    <property type="match status" value="1"/>
</dbReference>
<dbReference type="AlphaFoldDB" id="A0AA88T496"/>
<dbReference type="GO" id="GO:0006637">
    <property type="term" value="P:acyl-CoA metabolic process"/>
    <property type="evidence" value="ECO:0007669"/>
    <property type="project" value="TreeGrafter"/>
</dbReference>
<dbReference type="FunFam" id="3.40.50.1820:FF:000024">
    <property type="entry name" value="acyl-coenzyme A thioesterase 4"/>
    <property type="match status" value="1"/>
</dbReference>
<sequence>MMQRFSLHRKMASLNCAIGAVRWRNSCKLSPLLTVAPVRALIDEQTNIKGHFLPPHCPVTVCSRLQSEDGDLWEANANYYTNADGTVNLAKDHSVGGSYLGCEPMGLFWGLQPAPGGREGLRLRKKNVAYPYTVHISLLEGHVSPSEVHSTELAAVMNERWYMAPGVRRIDIRHNGLVGTLFLPPGPGPFPAILDLWGMGGGLVEYRSALLASRGYASLALAYIGHKELPAPHNRINVGSSYFKSAFRLLQDHHQVCADRIGIIGLSYGGYLTLQLGTQGDIKCLCCPLQPSCLICVNGPVGSVSKLSAPDGKTEQFEGEKKYWKYDDQGYVSFKDVSLPANLFSGHIVKIENITCPLMYIVGEDDLSMSSIESANLIEETLRAAGKSELFTRLSYPGAGHLIEPPYSPTSRMSLWSVKPQKLITLWGGHLAPHAAAQEDSWKKMLDFLERHLRDTETHRRQKTKRWTLWVCSDMADLLRLLLQVAEKAANVARVCRQEAPLFQLLVQEKIGEDKNKKFVQDFKTLADVVIQEMIRHDVGAQFPEMLDFIHGEESNKFENGLGESVTVTVCGTEEQTAALLATVLDGNHTAASLLARAIHQNPATIDTSTDGVTVPLSPSELGIWIDPIDATSQYIEGREEVLEDGHLCPSGLHCALVLIGVYLRSTGKPVMGVINQPFNYRDPAGRGWRGKHFWGVSCGDVNICSLNQRKFTSETRRGLSVVLSSSEKRVVKDTLTSLCGPEKVMYASGAGYKILCVIQGLADVYVLSEGSTFKWDSCAPHALLRALGGGVVDLNKSLQSSSGAQDQTELTYHQPYTECKGADRWANHGGLVAYRDSSQLHSVIAALKGKL</sequence>
<organism evidence="18 19">
    <name type="scientific">Channa striata</name>
    <name type="common">Snakehead murrel</name>
    <name type="synonym">Ophicephalus striatus</name>
    <dbReference type="NCBI Taxonomy" id="64152"/>
    <lineage>
        <taxon>Eukaryota</taxon>
        <taxon>Metazoa</taxon>
        <taxon>Chordata</taxon>
        <taxon>Craniata</taxon>
        <taxon>Vertebrata</taxon>
        <taxon>Euteleostomi</taxon>
        <taxon>Actinopterygii</taxon>
        <taxon>Neopterygii</taxon>
        <taxon>Teleostei</taxon>
        <taxon>Neoteleostei</taxon>
        <taxon>Acanthomorphata</taxon>
        <taxon>Anabantaria</taxon>
        <taxon>Anabantiformes</taxon>
        <taxon>Channoidei</taxon>
        <taxon>Channidae</taxon>
        <taxon>Channa</taxon>
    </lineage>
</organism>
<proteinExistence type="inferred from homology"/>
<dbReference type="InterPro" id="IPR042490">
    <property type="entry name" value="Thio_Ohase/BAAT_N"/>
</dbReference>
<keyword evidence="5" id="KW-0597">Phosphoprotein</keyword>
<dbReference type="GO" id="GO:0047617">
    <property type="term" value="F:fatty acyl-CoA hydrolase activity"/>
    <property type="evidence" value="ECO:0007669"/>
    <property type="project" value="TreeGrafter"/>
</dbReference>
<comment type="cofactor">
    <cofactor evidence="1 15">
        <name>Mg(2+)</name>
        <dbReference type="ChEBI" id="CHEBI:18420"/>
    </cofactor>
</comment>
<evidence type="ECO:0000313" key="19">
    <source>
        <dbReference type="Proteomes" id="UP001187415"/>
    </source>
</evidence>
<evidence type="ECO:0000313" key="18">
    <source>
        <dbReference type="EMBL" id="KAK2862292.1"/>
    </source>
</evidence>
<feature type="binding site" evidence="15">
    <location>
        <position position="630"/>
    </location>
    <ligand>
        <name>Mg(2+)</name>
        <dbReference type="ChEBI" id="CHEBI:18420"/>
        <label>1</label>
        <note>catalytic</note>
    </ligand>
</feature>
<evidence type="ECO:0000256" key="9">
    <source>
        <dbReference type="ARBA" id="ARBA00022842"/>
    </source>
</evidence>
<dbReference type="PANTHER" id="PTHR10824">
    <property type="entry name" value="ACYL-COENZYME A THIOESTERASE-RELATED"/>
    <property type="match status" value="1"/>
</dbReference>
<feature type="domain" description="BAAT/Acyl-CoA thioester hydrolase C-terminal" evidence="17">
    <location>
        <begin position="241"/>
        <end position="454"/>
    </location>
</feature>
<dbReference type="GO" id="GO:0004441">
    <property type="term" value="F:inositol-1,4-bisphosphate 1-phosphatase activity"/>
    <property type="evidence" value="ECO:0007669"/>
    <property type="project" value="UniProtKB-EC"/>
</dbReference>
<dbReference type="PROSITE" id="PS00630">
    <property type="entry name" value="IMP_2"/>
    <property type="match status" value="1"/>
</dbReference>
<comment type="pathway">
    <text evidence="2">Signal transduction; phosphatidylinositol signaling pathway.</text>
</comment>
<accession>A0AA88T496</accession>
<dbReference type="SUPFAM" id="SSF53474">
    <property type="entry name" value="alpha/beta-Hydrolases"/>
    <property type="match status" value="1"/>
</dbReference>
<keyword evidence="6" id="KW-0452">Lithium</keyword>
<reference evidence="18" key="1">
    <citation type="submission" date="2023-07" db="EMBL/GenBank/DDBJ databases">
        <title>Chromosome-level Genome Assembly of Striped Snakehead (Channa striata).</title>
        <authorList>
            <person name="Liu H."/>
        </authorList>
    </citation>
    <scope>NUCLEOTIDE SEQUENCE</scope>
    <source>
        <strain evidence="18">Gz</strain>
        <tissue evidence="18">Muscle</tissue>
    </source>
</reference>
<dbReference type="EMBL" id="JAUPFM010000001">
    <property type="protein sequence ID" value="KAK2862292.1"/>
    <property type="molecule type" value="Genomic_DNA"/>
</dbReference>
<comment type="function">
    <text evidence="13">Mg(2+)-dependent phosphatase that catalyzes the hydrolysis of the 1-position phosphate from inositol 1,4-bisphosphate and inositol 1,3,4-trisphosphate and participates in inositol phosphate metabolism.</text>
</comment>
<evidence type="ECO:0000256" key="3">
    <source>
        <dbReference type="ARBA" id="ARBA00009759"/>
    </source>
</evidence>
<comment type="catalytic activity">
    <reaction evidence="11">
        <text>1D-myo-inositol 1,4-bisphosphate + H2O = 1D-myo-inositol 4-phosphate + phosphate</text>
        <dbReference type="Rhea" id="RHEA:15553"/>
        <dbReference type="ChEBI" id="CHEBI:15377"/>
        <dbReference type="ChEBI" id="CHEBI:43474"/>
        <dbReference type="ChEBI" id="CHEBI:58282"/>
        <dbReference type="ChEBI" id="CHEBI:58469"/>
        <dbReference type="EC" id="3.1.3.57"/>
    </reaction>
    <physiologicalReaction direction="left-to-right" evidence="11">
        <dbReference type="Rhea" id="RHEA:15554"/>
    </physiologicalReaction>
</comment>
<dbReference type="PANTHER" id="PTHR10824:SF36">
    <property type="entry name" value="ACYL-COA THIOESTERASE 17-RELATED"/>
    <property type="match status" value="1"/>
</dbReference>
<name>A0AA88T496_CHASR</name>
<dbReference type="Gene3D" id="4.10.460.10">
    <property type="entry name" value="Inositol Polyphosphate 1-phosphatase, domain 1"/>
    <property type="match status" value="1"/>
</dbReference>
<feature type="domain" description="Acyl-CoA thioester hydrolase/bile acid-CoA amino acid N-acetyltransferase" evidence="16">
    <location>
        <begin position="43"/>
        <end position="173"/>
    </location>
</feature>
<dbReference type="Pfam" id="PF00459">
    <property type="entry name" value="Inositol_P"/>
    <property type="match status" value="1"/>
</dbReference>
<feature type="binding site" evidence="15">
    <location>
        <position position="777"/>
    </location>
    <ligand>
        <name>Mg(2+)</name>
        <dbReference type="ChEBI" id="CHEBI:18420"/>
        <label>1</label>
        <note>catalytic</note>
    </ligand>
</feature>
<evidence type="ECO:0000256" key="2">
    <source>
        <dbReference type="ARBA" id="ARBA00004847"/>
    </source>
</evidence>
<evidence type="ECO:0000256" key="13">
    <source>
        <dbReference type="ARBA" id="ARBA00059706"/>
    </source>
</evidence>
<feature type="binding site" evidence="15">
    <location>
        <position position="629"/>
    </location>
    <ligand>
        <name>Mg(2+)</name>
        <dbReference type="ChEBI" id="CHEBI:18420"/>
        <label>1</label>
        <note>catalytic</note>
    </ligand>
</feature>
<evidence type="ECO:0000256" key="6">
    <source>
        <dbReference type="ARBA" id="ARBA00022671"/>
    </source>
</evidence>
<evidence type="ECO:0000256" key="12">
    <source>
        <dbReference type="ARBA" id="ARBA00044519"/>
    </source>
</evidence>
<keyword evidence="7 15" id="KW-0479">Metal-binding</keyword>
<dbReference type="Proteomes" id="UP001187415">
    <property type="component" value="Unassembled WGS sequence"/>
</dbReference>
<evidence type="ECO:0000256" key="5">
    <source>
        <dbReference type="ARBA" id="ARBA00022553"/>
    </source>
</evidence>
<comment type="similarity">
    <text evidence="3">Belongs to the inositol monophosphatase superfamily.</text>
</comment>
<keyword evidence="9 15" id="KW-0460">Magnesium</keyword>
<dbReference type="InterPro" id="IPR044897">
    <property type="entry name" value="INPP1_dom_1"/>
</dbReference>
<evidence type="ECO:0000256" key="1">
    <source>
        <dbReference type="ARBA" id="ARBA00001946"/>
    </source>
</evidence>
<keyword evidence="8" id="KW-0378">Hydrolase</keyword>
<keyword evidence="19" id="KW-1185">Reference proteome</keyword>
<comment type="caution">
    <text evidence="18">The sequence shown here is derived from an EMBL/GenBank/DDBJ whole genome shotgun (WGS) entry which is preliminary data.</text>
</comment>
<dbReference type="CDD" id="cd01640">
    <property type="entry name" value="IPPase"/>
    <property type="match status" value="1"/>
</dbReference>
<dbReference type="Gene3D" id="3.40.50.1820">
    <property type="entry name" value="alpha/beta hydrolase"/>
    <property type="match status" value="1"/>
</dbReference>
<feature type="binding site" evidence="15">
    <location>
        <position position="553"/>
    </location>
    <ligand>
        <name>Mg(2+)</name>
        <dbReference type="ChEBI" id="CHEBI:18420"/>
        <label>1</label>
        <note>catalytic</note>
    </ligand>
</feature>
<comment type="subunit">
    <text evidence="4">Monomer.</text>
</comment>
<gene>
    <name evidence="18" type="ORF">Q5P01_001825</name>
</gene>
<evidence type="ECO:0000256" key="11">
    <source>
        <dbReference type="ARBA" id="ARBA00044478"/>
    </source>
</evidence>
<dbReference type="Gene3D" id="2.60.40.2240">
    <property type="entry name" value="Acyl-CoA thioester hydrolase/BAAT N-terminal domain"/>
    <property type="match status" value="1"/>
</dbReference>